<proteinExistence type="predicted"/>
<reference evidence="2" key="1">
    <citation type="submission" date="2020-11" db="EMBL/GenBank/DDBJ databases">
        <authorList>
            <person name="Tran Van P."/>
        </authorList>
    </citation>
    <scope>NUCLEOTIDE SEQUENCE</scope>
</reference>
<feature type="signal peptide" evidence="1">
    <location>
        <begin position="1"/>
        <end position="20"/>
    </location>
</feature>
<evidence type="ECO:0000256" key="1">
    <source>
        <dbReference type="SAM" id="SignalP"/>
    </source>
</evidence>
<protein>
    <submittedName>
        <fullName evidence="2">Uncharacterized protein</fullName>
    </submittedName>
</protein>
<sequence length="103" mass="10954">MTSATCILIILASGAILSTAQKPVQKVCPSNCSLVRCAGIAPSVCNEKYNGVSVEGDGCCNCCRVCYVSAADAVWLIAMYLYPVEANLAQHKISEYPSYARLV</sequence>
<accession>A0A7R9H3S9</accession>
<evidence type="ECO:0000313" key="2">
    <source>
        <dbReference type="EMBL" id="CAD7408172.1"/>
    </source>
</evidence>
<keyword evidence="1" id="KW-0732">Signal</keyword>
<feature type="chain" id="PRO_5030757950" evidence="1">
    <location>
        <begin position="21"/>
        <end position="103"/>
    </location>
</feature>
<gene>
    <name evidence="2" type="ORF">TCEB3V08_LOCUS9403</name>
</gene>
<dbReference type="AlphaFoldDB" id="A0A7R9H3S9"/>
<name>A0A7R9H3S9_TIMCR</name>
<dbReference type="EMBL" id="OC320479">
    <property type="protein sequence ID" value="CAD7408172.1"/>
    <property type="molecule type" value="Genomic_DNA"/>
</dbReference>
<organism evidence="2">
    <name type="scientific">Timema cristinae</name>
    <name type="common">Walking stick</name>
    <dbReference type="NCBI Taxonomy" id="61476"/>
    <lineage>
        <taxon>Eukaryota</taxon>
        <taxon>Metazoa</taxon>
        <taxon>Ecdysozoa</taxon>
        <taxon>Arthropoda</taxon>
        <taxon>Hexapoda</taxon>
        <taxon>Insecta</taxon>
        <taxon>Pterygota</taxon>
        <taxon>Neoptera</taxon>
        <taxon>Polyneoptera</taxon>
        <taxon>Phasmatodea</taxon>
        <taxon>Timematodea</taxon>
        <taxon>Timematoidea</taxon>
        <taxon>Timematidae</taxon>
        <taxon>Timema</taxon>
    </lineage>
</organism>